<dbReference type="InterPro" id="IPR003439">
    <property type="entry name" value="ABC_transporter-like_ATP-bd"/>
</dbReference>
<keyword evidence="4 7" id="KW-0067">ATP-binding</keyword>
<dbReference type="RefSeq" id="WP_286286346.1">
    <property type="nucleotide sequence ID" value="NZ_JASXSZ010000001.1"/>
</dbReference>
<dbReference type="Proteomes" id="UP001235064">
    <property type="component" value="Unassembled WGS sequence"/>
</dbReference>
<comment type="similarity">
    <text evidence="1">Belongs to the ABC transporter superfamily.</text>
</comment>
<feature type="region of interest" description="Disordered" evidence="5">
    <location>
        <begin position="305"/>
        <end position="346"/>
    </location>
</feature>
<feature type="domain" description="ABC transporter" evidence="6">
    <location>
        <begin position="9"/>
        <end position="262"/>
    </location>
</feature>
<dbReference type="InterPro" id="IPR015856">
    <property type="entry name" value="ABC_transpr_CbiO/EcfA_su"/>
</dbReference>
<comment type="caution">
    <text evidence="7">The sequence shown here is derived from an EMBL/GenBank/DDBJ whole genome shotgun (WGS) entry which is preliminary data.</text>
</comment>
<evidence type="ECO:0000256" key="4">
    <source>
        <dbReference type="ARBA" id="ARBA00022840"/>
    </source>
</evidence>
<evidence type="ECO:0000256" key="2">
    <source>
        <dbReference type="ARBA" id="ARBA00022448"/>
    </source>
</evidence>
<dbReference type="SMART" id="SM00382">
    <property type="entry name" value="AAA"/>
    <property type="match status" value="2"/>
</dbReference>
<dbReference type="Gene3D" id="3.40.50.300">
    <property type="entry name" value="P-loop containing nucleotide triphosphate hydrolases"/>
    <property type="match status" value="2"/>
</dbReference>
<dbReference type="GO" id="GO:0005524">
    <property type="term" value="F:ATP binding"/>
    <property type="evidence" value="ECO:0007669"/>
    <property type="project" value="UniProtKB-KW"/>
</dbReference>
<reference evidence="7 8" key="1">
    <citation type="submission" date="2023-06" db="EMBL/GenBank/DDBJ databases">
        <title>Microbacterium sp. nov., isolated from a waste landfill.</title>
        <authorList>
            <person name="Wen W."/>
        </authorList>
    </citation>
    <scope>NUCLEOTIDE SEQUENCE [LARGE SCALE GENOMIC DNA]</scope>
    <source>
        <strain evidence="7 8">ASV49</strain>
    </source>
</reference>
<gene>
    <name evidence="7" type="ORF">QSV35_02405</name>
</gene>
<dbReference type="Pfam" id="PF00005">
    <property type="entry name" value="ABC_tran"/>
    <property type="match status" value="2"/>
</dbReference>
<keyword evidence="2" id="KW-0813">Transport</keyword>
<dbReference type="PANTHER" id="PTHR43553:SF24">
    <property type="entry name" value="ENERGY-COUPLING FACTOR TRANSPORTER ATP-BINDING PROTEIN ECFA1"/>
    <property type="match status" value="1"/>
</dbReference>
<evidence type="ECO:0000256" key="3">
    <source>
        <dbReference type="ARBA" id="ARBA00022741"/>
    </source>
</evidence>
<dbReference type="CDD" id="cd03225">
    <property type="entry name" value="ABC_cobalt_CbiO_domain1"/>
    <property type="match status" value="2"/>
</dbReference>
<organism evidence="7 8">
    <name type="scientific">Microbacterium candidum</name>
    <dbReference type="NCBI Taxonomy" id="3041922"/>
    <lineage>
        <taxon>Bacteria</taxon>
        <taxon>Bacillati</taxon>
        <taxon>Actinomycetota</taxon>
        <taxon>Actinomycetes</taxon>
        <taxon>Micrococcales</taxon>
        <taxon>Microbacteriaceae</taxon>
        <taxon>Microbacterium</taxon>
    </lineage>
</organism>
<evidence type="ECO:0000259" key="6">
    <source>
        <dbReference type="PROSITE" id="PS50893"/>
    </source>
</evidence>
<dbReference type="SUPFAM" id="SSF52540">
    <property type="entry name" value="P-loop containing nucleoside triphosphate hydrolases"/>
    <property type="match status" value="2"/>
</dbReference>
<dbReference type="PROSITE" id="PS00211">
    <property type="entry name" value="ABC_TRANSPORTER_1"/>
    <property type="match status" value="1"/>
</dbReference>
<dbReference type="InterPro" id="IPR050095">
    <property type="entry name" value="ECF_ABC_transporter_ATP-bd"/>
</dbReference>
<dbReference type="PROSITE" id="PS50893">
    <property type="entry name" value="ABC_TRANSPORTER_2"/>
    <property type="match status" value="2"/>
</dbReference>
<keyword evidence="8" id="KW-1185">Reference proteome</keyword>
<feature type="domain" description="ABC transporter" evidence="6">
    <location>
        <begin position="405"/>
        <end position="629"/>
    </location>
</feature>
<evidence type="ECO:0000313" key="7">
    <source>
        <dbReference type="EMBL" id="MDL9978173.1"/>
    </source>
</evidence>
<evidence type="ECO:0000256" key="1">
    <source>
        <dbReference type="ARBA" id="ARBA00005417"/>
    </source>
</evidence>
<dbReference type="InterPro" id="IPR027417">
    <property type="entry name" value="P-loop_NTPase"/>
</dbReference>
<evidence type="ECO:0000313" key="8">
    <source>
        <dbReference type="Proteomes" id="UP001235064"/>
    </source>
</evidence>
<keyword evidence="3" id="KW-0547">Nucleotide-binding</keyword>
<sequence length="660" mass="69159">MAATVLARVRGLAITYEDAGDPSRSAGGSGRRGVDAATPADVSFDVHAGDVVLVLGPSGSGKSTLTLALNGLIPHDIPARVDGSIEIEGLSTADSTVAELSTHVAMVFQDPDAQLVTGTLLDEVAFGPENLLAPVSDVLARMEDALRRVGLWERRHENPDRLSGGGRQRLAIAAALAMGAPLLVLDEPTANLDPVGIEEVYATLVDVIAAGDRAIVLVEHNLDAAVALATRVVVLDAAGRLVADGPVDLLRSRAAEFHDLGVWLPVSTLAALRLRDAGYPLDPLPLAPAELRAALEASPALHVNVHRGSSSEHPNGFPPRGALSEGGTTETKRSEDVNSSPAVDSPRLDSAFRLASSLNDRHSLNVRREDADPSPVAELVEASPVGATSVPLLDDLGAQRTDPLIRIRNLTLARRRTEILHGIDLDIRRGEFVAIAGANGAGKTTLLQALAGVLKPPRDAVRIDGRDVSHLSSRELTRTIGFVFQNPEHQFVAHTVAGELAYGGASAEAVDEMLSRFGLADKADVHPFLLSGGQKRRLSVGTALIAGAPILALDEPTFGQDRGRAEEILAILRDLHAAGTTVIVVTHDMQLIADHADRVVVLAEGRVAADADPHALFADDAVLTRAGLKPPPLRQALGGLTQHPELAGAVRLADLPGGAR</sequence>
<dbReference type="InterPro" id="IPR003593">
    <property type="entry name" value="AAA+_ATPase"/>
</dbReference>
<accession>A0ABT7MUQ2</accession>
<protein>
    <submittedName>
        <fullName evidence="7">ABC transporter ATP-binding protein</fullName>
    </submittedName>
</protein>
<evidence type="ECO:0000256" key="5">
    <source>
        <dbReference type="SAM" id="MobiDB-lite"/>
    </source>
</evidence>
<name>A0ABT7MUQ2_9MICO</name>
<proteinExistence type="inferred from homology"/>
<dbReference type="PANTHER" id="PTHR43553">
    <property type="entry name" value="HEAVY METAL TRANSPORTER"/>
    <property type="match status" value="1"/>
</dbReference>
<dbReference type="EMBL" id="JASXSZ010000001">
    <property type="protein sequence ID" value="MDL9978173.1"/>
    <property type="molecule type" value="Genomic_DNA"/>
</dbReference>
<dbReference type="InterPro" id="IPR017871">
    <property type="entry name" value="ABC_transporter-like_CS"/>
</dbReference>